<organism evidence="2 3">
    <name type="scientific">Tenebrio molitor</name>
    <name type="common">Yellow mealworm beetle</name>
    <dbReference type="NCBI Taxonomy" id="7067"/>
    <lineage>
        <taxon>Eukaryota</taxon>
        <taxon>Metazoa</taxon>
        <taxon>Ecdysozoa</taxon>
        <taxon>Arthropoda</taxon>
        <taxon>Hexapoda</taxon>
        <taxon>Insecta</taxon>
        <taxon>Pterygota</taxon>
        <taxon>Neoptera</taxon>
        <taxon>Endopterygota</taxon>
        <taxon>Coleoptera</taxon>
        <taxon>Polyphaga</taxon>
        <taxon>Cucujiformia</taxon>
        <taxon>Tenebrionidae</taxon>
        <taxon>Tenebrio</taxon>
    </lineage>
</organism>
<dbReference type="Proteomes" id="UP000719412">
    <property type="component" value="Unassembled WGS sequence"/>
</dbReference>
<feature type="region of interest" description="Disordered" evidence="1">
    <location>
        <begin position="156"/>
        <end position="210"/>
    </location>
</feature>
<feature type="compositionally biased region" description="Low complexity" evidence="1">
    <location>
        <begin position="247"/>
        <end position="258"/>
    </location>
</feature>
<dbReference type="PANTHER" id="PTHR41156">
    <property type="entry name" value="AGAP006184-PA"/>
    <property type="match status" value="1"/>
</dbReference>
<dbReference type="PANTHER" id="PTHR41156:SF1">
    <property type="entry name" value="ZASP-LIKE MOTIF DOMAIN-CONTAINING PROTEIN"/>
    <property type="match status" value="1"/>
</dbReference>
<reference evidence="2" key="1">
    <citation type="journal article" date="2020" name="J Insects Food Feed">
        <title>The yellow mealworm (Tenebrio molitor) genome: a resource for the emerging insects as food and feed industry.</title>
        <authorList>
            <person name="Eriksson T."/>
            <person name="Andere A."/>
            <person name="Kelstrup H."/>
            <person name="Emery V."/>
            <person name="Picard C."/>
        </authorList>
    </citation>
    <scope>NUCLEOTIDE SEQUENCE</scope>
    <source>
        <strain evidence="2">Stoneville</strain>
        <tissue evidence="2">Whole head</tissue>
    </source>
</reference>
<feature type="region of interest" description="Disordered" evidence="1">
    <location>
        <begin position="49"/>
        <end position="72"/>
    </location>
</feature>
<dbReference type="AlphaFoldDB" id="A0A8J6H9K2"/>
<evidence type="ECO:0000313" key="3">
    <source>
        <dbReference type="Proteomes" id="UP000719412"/>
    </source>
</evidence>
<feature type="region of interest" description="Disordered" evidence="1">
    <location>
        <begin position="86"/>
        <end position="106"/>
    </location>
</feature>
<feature type="compositionally biased region" description="Polar residues" evidence="1">
    <location>
        <begin position="156"/>
        <end position="178"/>
    </location>
</feature>
<proteinExistence type="predicted"/>
<feature type="compositionally biased region" description="Basic and acidic residues" evidence="1">
    <location>
        <begin position="197"/>
        <end position="208"/>
    </location>
</feature>
<feature type="compositionally biased region" description="Basic and acidic residues" evidence="1">
    <location>
        <begin position="651"/>
        <end position="670"/>
    </location>
</feature>
<feature type="region of interest" description="Disordered" evidence="1">
    <location>
        <begin position="239"/>
        <end position="259"/>
    </location>
</feature>
<comment type="caution">
    <text evidence="2">The sequence shown here is derived from an EMBL/GenBank/DDBJ whole genome shotgun (WGS) entry which is preliminary data.</text>
</comment>
<evidence type="ECO:0000313" key="2">
    <source>
        <dbReference type="EMBL" id="KAH0810357.1"/>
    </source>
</evidence>
<feature type="region of interest" description="Disordered" evidence="1">
    <location>
        <begin position="651"/>
        <end position="727"/>
    </location>
</feature>
<feature type="region of interest" description="Disordered" evidence="1">
    <location>
        <begin position="436"/>
        <end position="461"/>
    </location>
</feature>
<name>A0A8J6H9K2_TENMO</name>
<evidence type="ECO:0000256" key="1">
    <source>
        <dbReference type="SAM" id="MobiDB-lite"/>
    </source>
</evidence>
<gene>
    <name evidence="2" type="ORF">GEV33_012435</name>
</gene>
<keyword evidence="3" id="KW-1185">Reference proteome</keyword>
<dbReference type="EMBL" id="JABDTM020027535">
    <property type="protein sequence ID" value="KAH0810357.1"/>
    <property type="molecule type" value="Genomic_DNA"/>
</dbReference>
<protein>
    <submittedName>
        <fullName evidence="2">Uncharacterized protein</fullName>
    </submittedName>
</protein>
<feature type="region of interest" description="Disordered" evidence="1">
    <location>
        <begin position="533"/>
        <end position="616"/>
    </location>
</feature>
<reference evidence="2" key="2">
    <citation type="submission" date="2021-08" db="EMBL/GenBank/DDBJ databases">
        <authorList>
            <person name="Eriksson T."/>
        </authorList>
    </citation>
    <scope>NUCLEOTIDE SEQUENCE</scope>
    <source>
        <strain evidence="2">Stoneville</strain>
        <tissue evidence="2">Whole head</tissue>
    </source>
</reference>
<accession>A0A8J6H9K2</accession>
<sequence>MSTIERKEYQETKIMRTVSPVRNIRSSNQNLVEFDHNLDYLLEDLQNSVSRPGSSLGTHRETSKALESTRSNSLNRFTNVKASNPVTEYSSDDAYNYTSPDGTKRVTGYKKETYSYKSGGGGGAPTEKVRMQNNINQLDSLLDDLQQVKNASFQEKESYNNTGVDPEFQRNNTTASKRTVQRELHYGDTPRSNSRSRTLERTEREGSLTRDVQYSSEGALKPVPFKMFSMNLSSGTYGDIRQIRGRSPSPSSKTSTLTKQKKVTNVHSYPMEVVETTTPDINPEILAHLDPNLHPPGNTKVTTTIKTYTYEIPGSGNYPTNLDAPTDTEKYVYSPNQSQTTPSKSFVYKKVENKSSENTINYPPYQKPAPPGVTEVITTRTYQPGYSPDAVPTKNQTYVYNETTTTRNVNEGIPRGSLPRNQNPPQQTYIVEEQHNTVTNRNVNRPYPDDRDYPRGNPPPPQQTYIIKEIHDTNTTNTINHAYPDNRDYPPPTQHYIKEIHDTNTSSNVHHPYPNGYPPNEPNKTVIYRHETHTTNNYGPGNKPRPGDVENFDPKYPPYPHDNRRPNEPVNIHYRYKSESTTTNNYKAGYPPSDETQALLPKPFPTDNQPDGPPKKLDDLMANIGNEPPNSPYNASFNAHENELEQKKKIETLKRQQEDAEDLQKKEPVQKSKNVSGPPVYYPPGHEMFAKKEEGGAWRAEGGYQKASGKYQYEAESRSKSKSSSGAAVVPVCLPLCCGLPCAII</sequence>